<dbReference type="AlphaFoldDB" id="A0A6M3KRQ3"/>
<proteinExistence type="predicted"/>
<accession>A0A6M3KRQ3</accession>
<reference evidence="2" key="1">
    <citation type="submission" date="2020-03" db="EMBL/GenBank/DDBJ databases">
        <title>The deep terrestrial virosphere.</title>
        <authorList>
            <person name="Holmfeldt K."/>
            <person name="Nilsson E."/>
            <person name="Simone D."/>
            <person name="Lopez-Fernandez M."/>
            <person name="Wu X."/>
            <person name="de Brujin I."/>
            <person name="Lundin D."/>
            <person name="Andersson A."/>
            <person name="Bertilsson S."/>
            <person name="Dopson M."/>
        </authorList>
    </citation>
    <scope>NUCLEOTIDE SEQUENCE</scope>
    <source>
        <strain evidence="2">MM415A00148</strain>
        <strain evidence="1">MM415B00245</strain>
    </source>
</reference>
<evidence type="ECO:0000313" key="1">
    <source>
        <dbReference type="EMBL" id="QJA67296.1"/>
    </source>
</evidence>
<evidence type="ECO:0000313" key="2">
    <source>
        <dbReference type="EMBL" id="QJA84787.1"/>
    </source>
</evidence>
<name>A0A6M3KRQ3_9ZZZZ</name>
<organism evidence="2">
    <name type="scientific">viral metagenome</name>
    <dbReference type="NCBI Taxonomy" id="1070528"/>
    <lineage>
        <taxon>unclassified sequences</taxon>
        <taxon>metagenomes</taxon>
        <taxon>organismal metagenomes</taxon>
    </lineage>
</organism>
<protein>
    <submittedName>
        <fullName evidence="2">Uncharacterized protein</fullName>
    </submittedName>
</protein>
<dbReference type="EMBL" id="MT141569">
    <property type="protein sequence ID" value="QJA67296.1"/>
    <property type="molecule type" value="Genomic_DNA"/>
</dbReference>
<gene>
    <name evidence="2" type="ORF">MM415A00148_0005</name>
    <name evidence="1" type="ORF">MM415B00245_0002</name>
</gene>
<sequence length="65" mass="7435">MTEAMKISVSMYEKEITIVERHSEETGLRNFSAALRQIVNEWVCMKAEKDDPVRRAFVEGIVTGC</sequence>
<dbReference type="EMBL" id="MT142535">
    <property type="protein sequence ID" value="QJA84787.1"/>
    <property type="molecule type" value="Genomic_DNA"/>
</dbReference>